<name>A0A9N9JYK6_9GLOM</name>
<accession>A0A9N9JYK6</accession>
<dbReference type="Proteomes" id="UP000789396">
    <property type="component" value="Unassembled WGS sequence"/>
</dbReference>
<evidence type="ECO:0000313" key="2">
    <source>
        <dbReference type="Proteomes" id="UP000789396"/>
    </source>
</evidence>
<reference evidence="1" key="1">
    <citation type="submission" date="2021-06" db="EMBL/GenBank/DDBJ databases">
        <authorList>
            <person name="Kallberg Y."/>
            <person name="Tangrot J."/>
            <person name="Rosling A."/>
        </authorList>
    </citation>
    <scope>NUCLEOTIDE SEQUENCE</scope>
    <source>
        <strain evidence="1">IN212</strain>
    </source>
</reference>
<dbReference type="EMBL" id="CAJVPZ010075113">
    <property type="protein sequence ID" value="CAG8803618.1"/>
    <property type="molecule type" value="Genomic_DNA"/>
</dbReference>
<comment type="caution">
    <text evidence="1">The sequence shown here is derived from an EMBL/GenBank/DDBJ whole genome shotgun (WGS) entry which is preliminary data.</text>
</comment>
<sequence length="41" mass="4539">SSHETISATITVKIKARSVQIQVIWITHDSNSNPYELGRTG</sequence>
<evidence type="ECO:0000313" key="1">
    <source>
        <dbReference type="EMBL" id="CAG8803618.1"/>
    </source>
</evidence>
<gene>
    <name evidence="1" type="ORF">RFULGI_LOCUS17992</name>
</gene>
<organism evidence="1 2">
    <name type="scientific">Racocetra fulgida</name>
    <dbReference type="NCBI Taxonomy" id="60492"/>
    <lineage>
        <taxon>Eukaryota</taxon>
        <taxon>Fungi</taxon>
        <taxon>Fungi incertae sedis</taxon>
        <taxon>Mucoromycota</taxon>
        <taxon>Glomeromycotina</taxon>
        <taxon>Glomeromycetes</taxon>
        <taxon>Diversisporales</taxon>
        <taxon>Gigasporaceae</taxon>
        <taxon>Racocetra</taxon>
    </lineage>
</organism>
<protein>
    <submittedName>
        <fullName evidence="1">17601_t:CDS:1</fullName>
    </submittedName>
</protein>
<proteinExistence type="predicted"/>
<dbReference type="AlphaFoldDB" id="A0A9N9JYK6"/>
<feature type="non-terminal residue" evidence="1">
    <location>
        <position position="1"/>
    </location>
</feature>
<keyword evidence="2" id="KW-1185">Reference proteome</keyword>